<reference evidence="2" key="1">
    <citation type="journal article" date="2023" name="G3 (Bethesda)">
        <title>Genome assembly and association tests identify interacting loci associated with vigor, precocity, and sex in interspecific pistachio rootstocks.</title>
        <authorList>
            <person name="Palmer W."/>
            <person name="Jacygrad E."/>
            <person name="Sagayaradj S."/>
            <person name="Cavanaugh K."/>
            <person name="Han R."/>
            <person name="Bertier L."/>
            <person name="Beede B."/>
            <person name="Kafkas S."/>
            <person name="Golino D."/>
            <person name="Preece J."/>
            <person name="Michelmore R."/>
        </authorList>
    </citation>
    <scope>NUCLEOTIDE SEQUENCE [LARGE SCALE GENOMIC DNA]</scope>
</reference>
<comment type="caution">
    <text evidence="1">The sequence shown here is derived from an EMBL/GenBank/DDBJ whole genome shotgun (WGS) entry which is preliminary data.</text>
</comment>
<dbReference type="Proteomes" id="UP001163603">
    <property type="component" value="Chromosome 4"/>
</dbReference>
<name>A0ACC0YUB6_9ROSI</name>
<keyword evidence="2" id="KW-1185">Reference proteome</keyword>
<sequence>MASRSIVPQQATGVFREAVAGGGIGSWGAVRWEKPPCTR</sequence>
<dbReference type="EMBL" id="CM047739">
    <property type="protein sequence ID" value="KAJ0042232.1"/>
    <property type="molecule type" value="Genomic_DNA"/>
</dbReference>
<gene>
    <name evidence="1" type="ORF">Pint_17926</name>
</gene>
<organism evidence="1 2">
    <name type="scientific">Pistacia integerrima</name>
    <dbReference type="NCBI Taxonomy" id="434235"/>
    <lineage>
        <taxon>Eukaryota</taxon>
        <taxon>Viridiplantae</taxon>
        <taxon>Streptophyta</taxon>
        <taxon>Embryophyta</taxon>
        <taxon>Tracheophyta</taxon>
        <taxon>Spermatophyta</taxon>
        <taxon>Magnoliopsida</taxon>
        <taxon>eudicotyledons</taxon>
        <taxon>Gunneridae</taxon>
        <taxon>Pentapetalae</taxon>
        <taxon>rosids</taxon>
        <taxon>malvids</taxon>
        <taxon>Sapindales</taxon>
        <taxon>Anacardiaceae</taxon>
        <taxon>Pistacia</taxon>
    </lineage>
</organism>
<evidence type="ECO:0000313" key="2">
    <source>
        <dbReference type="Proteomes" id="UP001163603"/>
    </source>
</evidence>
<protein>
    <submittedName>
        <fullName evidence="1">Uncharacterized protein</fullName>
    </submittedName>
</protein>
<evidence type="ECO:0000313" key="1">
    <source>
        <dbReference type="EMBL" id="KAJ0042232.1"/>
    </source>
</evidence>
<proteinExistence type="predicted"/>
<accession>A0ACC0YUB6</accession>